<dbReference type="InterPro" id="IPR008269">
    <property type="entry name" value="Lon_proteolytic"/>
</dbReference>
<dbReference type="MEROPS" id="S16.A07"/>
<proteinExistence type="predicted"/>
<gene>
    <name evidence="3" type="ORF">CELE_F46F5.5</name>
    <name evidence="3 5" type="ORF">F46F5.5</name>
</gene>
<dbReference type="GO" id="GO:0004252">
    <property type="term" value="F:serine-type endopeptidase activity"/>
    <property type="evidence" value="ECO:0007669"/>
    <property type="project" value="InterPro"/>
</dbReference>
<feature type="region of interest" description="Disordered" evidence="1">
    <location>
        <begin position="1"/>
        <end position="60"/>
    </location>
</feature>
<name>Q9TXY0_CAEEL</name>
<reference evidence="3 4" key="1">
    <citation type="journal article" date="1998" name="Science">
        <title>Genome sequence of the nematode C. elegans: a platform for investigating biology.</title>
        <authorList>
            <consortium name="The C. elegans sequencing consortium"/>
            <person name="Sulson J.E."/>
            <person name="Waterston R."/>
        </authorList>
    </citation>
    <scope>NUCLEOTIDE SEQUENCE [LARGE SCALE GENOMIC DNA]</scope>
    <source>
        <strain evidence="3 4">Bristol N2</strain>
    </source>
</reference>
<keyword evidence="4" id="KW-1185">Reference proteome</keyword>
<dbReference type="InParanoid" id="Q9TXY0"/>
<dbReference type="PhylomeDB" id="Q9TXY0"/>
<dbReference type="HOGENOM" id="CLU_863904_0_0_1"/>
<evidence type="ECO:0000313" key="4">
    <source>
        <dbReference type="Proteomes" id="UP000001940"/>
    </source>
</evidence>
<organism evidence="3 4">
    <name type="scientific">Caenorhabditis elegans</name>
    <dbReference type="NCBI Taxonomy" id="6239"/>
    <lineage>
        <taxon>Eukaryota</taxon>
        <taxon>Metazoa</taxon>
        <taxon>Ecdysozoa</taxon>
        <taxon>Nematoda</taxon>
        <taxon>Chromadorea</taxon>
        <taxon>Rhabditida</taxon>
        <taxon>Rhabditina</taxon>
        <taxon>Rhabditomorpha</taxon>
        <taxon>Rhabditoidea</taxon>
        <taxon>Rhabditidae</taxon>
        <taxon>Peloderinae</taxon>
        <taxon>Caenorhabditis</taxon>
    </lineage>
</organism>
<dbReference type="Gene3D" id="3.30.230.10">
    <property type="match status" value="1"/>
</dbReference>
<dbReference type="Pfam" id="PF05362">
    <property type="entry name" value="Lon_C"/>
    <property type="match status" value="1"/>
</dbReference>
<dbReference type="AGR" id="WB:WBGene00018496"/>
<dbReference type="WormBase" id="F46F5.5">
    <property type="protein sequence ID" value="CE53770"/>
    <property type="gene ID" value="WBGene00018496"/>
</dbReference>
<feature type="domain" description="Lon proteolytic" evidence="2">
    <location>
        <begin position="154"/>
        <end position="241"/>
    </location>
</feature>
<protein>
    <submittedName>
        <fullName evidence="3">Lon proteolytic domain-containing protein</fullName>
    </submittedName>
</protein>
<dbReference type="Proteomes" id="UP000001940">
    <property type="component" value="Chromosome II"/>
</dbReference>
<evidence type="ECO:0000256" key="1">
    <source>
        <dbReference type="SAM" id="MobiDB-lite"/>
    </source>
</evidence>
<dbReference type="STRING" id="6239.F46F5.5.1"/>
<sequence length="252" mass="27578">MRARRAKHQILQLSNTTPSPIIEDKRRSTSEPTRRQAPSDSKGTNQRHHRTPPASSSPQVVTFGECTVNGVMIKHHKDKNGTVVSREASLLTIECDISPATMDELVQIANQSQEMAMSITHGYAAAQHYIRRLGDPIVPRFTSIRYVTSSRLRGPSGVLATALSVIFAVKGWSMPHDILVTGSLGTGGKVEMVGSIKEKVKLARNMNMTAIVPLGNLDEVPKMLKDEVITVSSLKEAVEIIRMRIGSNDISC</sequence>
<dbReference type="SMR" id="Q9TXY0"/>
<evidence type="ECO:0000259" key="2">
    <source>
        <dbReference type="Pfam" id="PF05362"/>
    </source>
</evidence>
<dbReference type="UCSC" id="F46F5.5">
    <property type="organism name" value="c. elegans"/>
</dbReference>
<dbReference type="InterPro" id="IPR020568">
    <property type="entry name" value="Ribosomal_Su5_D2-typ_SF"/>
</dbReference>
<feature type="compositionally biased region" description="Basic and acidic residues" evidence="1">
    <location>
        <begin position="22"/>
        <end position="34"/>
    </location>
</feature>
<accession>Q9TXY0</accession>
<dbReference type="EMBL" id="BX284602">
    <property type="protein sequence ID" value="CCD70098.2"/>
    <property type="molecule type" value="Genomic_DNA"/>
</dbReference>
<dbReference type="GO" id="GO:0004176">
    <property type="term" value="F:ATP-dependent peptidase activity"/>
    <property type="evidence" value="ECO:0007669"/>
    <property type="project" value="InterPro"/>
</dbReference>
<evidence type="ECO:0000313" key="3">
    <source>
        <dbReference type="EMBL" id="CCD70098.2"/>
    </source>
</evidence>
<dbReference type="AlphaFoldDB" id="Q9TXY0"/>
<evidence type="ECO:0000313" key="5">
    <source>
        <dbReference type="WormBase" id="F46F5.5"/>
    </source>
</evidence>
<dbReference type="PIR" id="F88029">
    <property type="entry name" value="F88029"/>
</dbReference>
<dbReference type="Bgee" id="WBGene00018496">
    <property type="expression patterns" value="Expressed in adult organism"/>
</dbReference>
<dbReference type="SUPFAM" id="SSF54211">
    <property type="entry name" value="Ribosomal protein S5 domain 2-like"/>
    <property type="match status" value="1"/>
</dbReference>
<dbReference type="InterPro" id="IPR014721">
    <property type="entry name" value="Ribsml_uS5_D2-typ_fold_subgr"/>
</dbReference>
<dbReference type="PaxDb" id="6239-F46F5.5"/>
<dbReference type="GO" id="GO:0006508">
    <property type="term" value="P:proteolysis"/>
    <property type="evidence" value="ECO:0007669"/>
    <property type="project" value="InterPro"/>
</dbReference>